<keyword evidence="5 11" id="KW-0547">Nucleotide-binding</keyword>
<dbReference type="Pfam" id="PF08264">
    <property type="entry name" value="Anticodon_1"/>
    <property type="match status" value="1"/>
</dbReference>
<feature type="short sequence motif" description="'KMSKS' region" evidence="11">
    <location>
        <begin position="522"/>
        <end position="526"/>
    </location>
</feature>
<evidence type="ECO:0000256" key="1">
    <source>
        <dbReference type="ARBA" id="ARBA00004496"/>
    </source>
</evidence>
<dbReference type="InterPro" id="IPR001412">
    <property type="entry name" value="aa-tRNA-synth_I_CS"/>
</dbReference>
<keyword evidence="7 11" id="KW-0648">Protein biosynthesis</keyword>
<feature type="coiled-coil region" evidence="11">
    <location>
        <begin position="800"/>
        <end position="827"/>
    </location>
</feature>
<comment type="similarity">
    <text evidence="11">Belongs to the class-I aminoacyl-tRNA synthetase family. ValS type 1 subfamily.</text>
</comment>
<dbReference type="SUPFAM" id="SSF50677">
    <property type="entry name" value="ValRS/IleRS/LeuRS editing domain"/>
    <property type="match status" value="1"/>
</dbReference>
<dbReference type="GO" id="GO:0005829">
    <property type="term" value="C:cytosol"/>
    <property type="evidence" value="ECO:0007669"/>
    <property type="project" value="TreeGrafter"/>
</dbReference>
<accession>A0A101GYG3</accession>
<dbReference type="AlphaFoldDB" id="A0A101GYG3"/>
<dbReference type="NCBIfam" id="TIGR00422">
    <property type="entry name" value="valS"/>
    <property type="match status" value="1"/>
</dbReference>
<comment type="caution">
    <text evidence="11">Lacks conserved residue(s) required for the propagation of feature annotation.</text>
</comment>
<comment type="subunit">
    <text evidence="2 11">Monomer.</text>
</comment>
<dbReference type="SUPFAM" id="SSF52374">
    <property type="entry name" value="Nucleotidylyl transferase"/>
    <property type="match status" value="1"/>
</dbReference>
<feature type="domain" description="Aminoacyl-tRNA synthetase class Ia" evidence="12">
    <location>
        <begin position="16"/>
        <end position="562"/>
    </location>
</feature>
<dbReference type="SUPFAM" id="SSF47323">
    <property type="entry name" value="Anticodon-binding domain of a subclass of class I aminoacyl-tRNA synthetases"/>
    <property type="match status" value="1"/>
</dbReference>
<name>A0A101GYG3_9BACT</name>
<comment type="function">
    <text evidence="11">Catalyzes the attachment of valine to tRNA(Val). As ValRS can inadvertently accommodate and process structurally similar amino acids such as threonine, to avoid such errors, it has a 'posttransfer' editing activity that hydrolyzes mischarged Thr-tRNA(Val) in a tRNA-dependent manner.</text>
</comment>
<feature type="domain" description="Valyl-tRNA synthetase tRNA-binding arm" evidence="14">
    <location>
        <begin position="802"/>
        <end position="866"/>
    </location>
</feature>
<dbReference type="Gene3D" id="1.10.730.10">
    <property type="entry name" value="Isoleucyl-tRNA Synthetase, Domain 1"/>
    <property type="match status" value="1"/>
</dbReference>
<dbReference type="FunFam" id="1.10.730.10:FF:000014">
    <property type="entry name" value="Valine--tRNA ligase"/>
    <property type="match status" value="1"/>
</dbReference>
<dbReference type="EMBL" id="LGGH01000149">
    <property type="protein sequence ID" value="KUK66934.1"/>
    <property type="molecule type" value="Genomic_DNA"/>
</dbReference>
<dbReference type="GO" id="GO:0002161">
    <property type="term" value="F:aminoacyl-tRNA deacylase activity"/>
    <property type="evidence" value="ECO:0007669"/>
    <property type="project" value="InterPro"/>
</dbReference>
<dbReference type="SUPFAM" id="SSF46589">
    <property type="entry name" value="tRNA-binding arm"/>
    <property type="match status" value="1"/>
</dbReference>
<dbReference type="GO" id="GO:0006438">
    <property type="term" value="P:valyl-tRNA aminoacylation"/>
    <property type="evidence" value="ECO:0007669"/>
    <property type="project" value="UniProtKB-UniRule"/>
</dbReference>
<feature type="binding site" evidence="11">
    <location>
        <position position="525"/>
    </location>
    <ligand>
        <name>ATP</name>
        <dbReference type="ChEBI" id="CHEBI:30616"/>
    </ligand>
</feature>
<dbReference type="PRINTS" id="PR00986">
    <property type="entry name" value="TRNASYNTHVAL"/>
</dbReference>
<comment type="catalytic activity">
    <reaction evidence="10 11">
        <text>tRNA(Val) + L-valine + ATP = L-valyl-tRNA(Val) + AMP + diphosphate</text>
        <dbReference type="Rhea" id="RHEA:10704"/>
        <dbReference type="Rhea" id="RHEA-COMP:9672"/>
        <dbReference type="Rhea" id="RHEA-COMP:9708"/>
        <dbReference type="ChEBI" id="CHEBI:30616"/>
        <dbReference type="ChEBI" id="CHEBI:33019"/>
        <dbReference type="ChEBI" id="CHEBI:57762"/>
        <dbReference type="ChEBI" id="CHEBI:78442"/>
        <dbReference type="ChEBI" id="CHEBI:78537"/>
        <dbReference type="ChEBI" id="CHEBI:456215"/>
        <dbReference type="EC" id="6.1.1.9"/>
    </reaction>
</comment>
<comment type="domain">
    <text evidence="11">The C-terminal coiled-coil domain is crucial for aminoacylation activity.</text>
</comment>
<evidence type="ECO:0000256" key="10">
    <source>
        <dbReference type="ARBA" id="ARBA00047552"/>
    </source>
</evidence>
<dbReference type="FunFam" id="3.90.740.10:FF:000005">
    <property type="entry name" value="Valine--tRNA ligase, mitochondrial"/>
    <property type="match status" value="1"/>
</dbReference>
<dbReference type="InterPro" id="IPR002300">
    <property type="entry name" value="aa-tRNA-synth_Ia"/>
</dbReference>
<dbReference type="PANTHER" id="PTHR11946">
    <property type="entry name" value="VALYL-TRNA SYNTHETASES"/>
    <property type="match status" value="1"/>
</dbReference>
<dbReference type="InterPro" id="IPR002303">
    <property type="entry name" value="Valyl-tRNA_ligase"/>
</dbReference>
<keyword evidence="8 11" id="KW-0175">Coiled coil</keyword>
<dbReference type="EC" id="6.1.1.9" evidence="11"/>
<dbReference type="CDD" id="cd07962">
    <property type="entry name" value="Anticodon_Ia_Val"/>
    <property type="match status" value="1"/>
</dbReference>
<dbReference type="Pfam" id="PF10458">
    <property type="entry name" value="Val_tRNA-synt_C"/>
    <property type="match status" value="1"/>
</dbReference>
<dbReference type="Pfam" id="PF00133">
    <property type="entry name" value="tRNA-synt_1"/>
    <property type="match status" value="1"/>
</dbReference>
<keyword evidence="4 11" id="KW-0436">Ligase</keyword>
<reference evidence="16" key="1">
    <citation type="journal article" date="2015" name="MBio">
        <title>Genome-Resolved Metagenomic Analysis Reveals Roles for Candidate Phyla and Other Microbial Community Members in Biogeochemical Transformations in Oil Reservoirs.</title>
        <authorList>
            <person name="Hu P."/>
            <person name="Tom L."/>
            <person name="Singh A."/>
            <person name="Thomas B.C."/>
            <person name="Baker B.J."/>
            <person name="Piceno Y.M."/>
            <person name="Andersen G.L."/>
            <person name="Banfield J.F."/>
        </authorList>
    </citation>
    <scope>NUCLEOTIDE SEQUENCE [LARGE SCALE GENOMIC DNA]</scope>
</reference>
<dbReference type="PROSITE" id="PS00178">
    <property type="entry name" value="AA_TRNA_LIGASE_I"/>
    <property type="match status" value="1"/>
</dbReference>
<comment type="subcellular location">
    <subcellularLocation>
        <location evidence="1 11">Cytoplasm</location>
    </subcellularLocation>
</comment>
<dbReference type="PANTHER" id="PTHR11946:SF93">
    <property type="entry name" value="VALINE--TRNA LIGASE, CHLOROPLASTIC_MITOCHONDRIAL 2"/>
    <property type="match status" value="1"/>
</dbReference>
<dbReference type="InterPro" id="IPR013155">
    <property type="entry name" value="M/V/L/I-tRNA-synth_anticd-bd"/>
</dbReference>
<dbReference type="InterPro" id="IPR014729">
    <property type="entry name" value="Rossmann-like_a/b/a_fold"/>
</dbReference>
<evidence type="ECO:0000259" key="14">
    <source>
        <dbReference type="Pfam" id="PF10458"/>
    </source>
</evidence>
<keyword evidence="9 11" id="KW-0030">Aminoacyl-tRNA synthetase</keyword>
<evidence type="ECO:0000259" key="12">
    <source>
        <dbReference type="Pfam" id="PF00133"/>
    </source>
</evidence>
<dbReference type="CDD" id="cd00817">
    <property type="entry name" value="ValRS_core"/>
    <property type="match status" value="1"/>
</dbReference>
<dbReference type="InterPro" id="IPR010978">
    <property type="entry name" value="tRNA-bd_arm"/>
</dbReference>
<dbReference type="FunFam" id="3.40.50.620:FF:000098">
    <property type="entry name" value="Valine--tRNA ligase"/>
    <property type="match status" value="1"/>
</dbReference>
<sequence length="867" mass="100728">MEELSTRYNPSDLEEKWYSRWKEGGYFEPRGTGEPFTIMIPPPNITAPLHMGHALNLVIQDIIIRFKRMKGFKALWVPGEDHAGIATQNAVEKDLAKKGTNRKELGREKFLEATWNWTAEYRQRIREQIEAMGCSVDWSRERFTMDDGLSEAVRKAFVHLYKQGLIYRGKYIVNWCPRCATVLSDEEVEHEDEKGAFYHIKYPIKGSEEYVVIATTRPETMLADTAVAVYPSDDRYEGLSGKTVILPLMDREIPIIQDRYVDPSFGTGALKVTPAHDPNDFQIGLRHGLEVIEVIDKDAKINENGGKYSGLDRYEARKQVVKDLEEQGFLIKVEPMVHAVGRCYRCETIVEPSLSDQWYVKVGPLAEKAIEAVEHGDVVFFPETWKKVYLNWMHEIRDWCISRQLWWGHRVPVWYCDDCNEVIVEEHDPEFCPKCGSRRLRQDEDVLDTWFSSQLWPFTTLGWPEKTSDLEAFYPTSVLVTAFDIIFFWVARMIMAGYHFMGEKPFNHVYITRLIRDKNGRKMSKSLGNGIDPLDVIEEHGTDAMRFTLAILAAQNHDIKLDVRFFETYKKFANKIWNASRFVLLNMEGFEKMEIDETKLAVEDRWIMSRLAKSVTAVERSIDVYDFPTASKTIYSFFWNEFCDWYIESIKPRLNRGGEDRTVAQNVLITTLDASLRMLHPFMPYITEELWQRLPGSEGLLISSEWPEFDESDFDDASENEFSRIMEMVRGIRNVKAEMNIPPSSKTDVYCLGREFDPEILNLVSHLSNSNEIGWRDEKTSGSVSAWADTENTLYVVLGEIDTEAEIRRLEGKLDKERNDLIRTKSKLENKSFVYNAPEEVVNENRERLSISQENIRRIEKIIEDLR</sequence>
<evidence type="ECO:0000256" key="7">
    <source>
        <dbReference type="ARBA" id="ARBA00022917"/>
    </source>
</evidence>
<dbReference type="InterPro" id="IPR009008">
    <property type="entry name" value="Val/Leu/Ile-tRNA-synth_edit"/>
</dbReference>
<evidence type="ECO:0000256" key="5">
    <source>
        <dbReference type="ARBA" id="ARBA00022741"/>
    </source>
</evidence>
<dbReference type="GO" id="GO:0004832">
    <property type="term" value="F:valine-tRNA ligase activity"/>
    <property type="evidence" value="ECO:0007669"/>
    <property type="project" value="UniProtKB-UniRule"/>
</dbReference>
<dbReference type="InterPro" id="IPR033705">
    <property type="entry name" value="Anticodon_Ia_Val"/>
</dbReference>
<evidence type="ECO:0000259" key="13">
    <source>
        <dbReference type="Pfam" id="PF08264"/>
    </source>
</evidence>
<evidence type="ECO:0000256" key="6">
    <source>
        <dbReference type="ARBA" id="ARBA00022840"/>
    </source>
</evidence>
<comment type="caution">
    <text evidence="15">The sequence shown here is derived from an EMBL/GenBank/DDBJ whole genome shotgun (WGS) entry which is preliminary data.</text>
</comment>
<dbReference type="InterPro" id="IPR009080">
    <property type="entry name" value="tRNAsynth_Ia_anticodon-bd"/>
</dbReference>
<evidence type="ECO:0000256" key="3">
    <source>
        <dbReference type="ARBA" id="ARBA00022490"/>
    </source>
</evidence>
<dbReference type="HAMAP" id="MF_02004">
    <property type="entry name" value="Val_tRNA_synth_type1"/>
    <property type="match status" value="1"/>
</dbReference>
<comment type="domain">
    <text evidence="11">ValRS has two distinct active sites: one for aminoacylation and one for editing. The misactivated threonine is translocated from the active site to the editing site.</text>
</comment>
<dbReference type="PATRIC" id="fig|1236046.6.peg.1143"/>
<keyword evidence="6 11" id="KW-0067">ATP-binding</keyword>
<evidence type="ECO:0000313" key="15">
    <source>
        <dbReference type="EMBL" id="KUK66934.1"/>
    </source>
</evidence>
<dbReference type="NCBIfam" id="NF004349">
    <property type="entry name" value="PRK05729.1"/>
    <property type="match status" value="1"/>
</dbReference>
<dbReference type="InterPro" id="IPR037118">
    <property type="entry name" value="Val-tRNA_synth_C_sf"/>
</dbReference>
<evidence type="ECO:0000256" key="8">
    <source>
        <dbReference type="ARBA" id="ARBA00023054"/>
    </source>
</evidence>
<evidence type="ECO:0000256" key="9">
    <source>
        <dbReference type="ARBA" id="ARBA00023146"/>
    </source>
</evidence>
<dbReference type="Proteomes" id="UP000054260">
    <property type="component" value="Unassembled WGS sequence"/>
</dbReference>
<keyword evidence="3 11" id="KW-0963">Cytoplasm</keyword>
<protein>
    <recommendedName>
        <fullName evidence="11">Valine--tRNA ligase</fullName>
        <ecNumber evidence="11">6.1.1.9</ecNumber>
    </recommendedName>
    <alternativeName>
        <fullName evidence="11">Valyl-tRNA synthetase</fullName>
        <shortName evidence="11">ValRS</shortName>
    </alternativeName>
</protein>
<evidence type="ECO:0000313" key="16">
    <source>
        <dbReference type="Proteomes" id="UP000054260"/>
    </source>
</evidence>
<evidence type="ECO:0000256" key="2">
    <source>
        <dbReference type="ARBA" id="ARBA00011245"/>
    </source>
</evidence>
<evidence type="ECO:0000256" key="4">
    <source>
        <dbReference type="ARBA" id="ARBA00022598"/>
    </source>
</evidence>
<dbReference type="FunFam" id="3.40.50.620:FF:000032">
    <property type="entry name" value="Valine--tRNA ligase"/>
    <property type="match status" value="1"/>
</dbReference>
<proteinExistence type="inferred from homology"/>
<dbReference type="InterPro" id="IPR019499">
    <property type="entry name" value="Val-tRNA_synth_tRNA-bd"/>
</dbReference>
<dbReference type="Gene3D" id="3.40.50.620">
    <property type="entry name" value="HUPs"/>
    <property type="match status" value="2"/>
</dbReference>
<evidence type="ECO:0000256" key="11">
    <source>
        <dbReference type="HAMAP-Rule" id="MF_02004"/>
    </source>
</evidence>
<dbReference type="GO" id="GO:0005524">
    <property type="term" value="F:ATP binding"/>
    <property type="evidence" value="ECO:0007669"/>
    <property type="project" value="UniProtKB-UniRule"/>
</dbReference>
<dbReference type="Gene3D" id="1.10.287.380">
    <property type="entry name" value="Valyl-tRNA synthetase, C-terminal domain"/>
    <property type="match status" value="1"/>
</dbReference>
<organism evidence="15 16">
    <name type="scientific">Mesotoga infera</name>
    <dbReference type="NCBI Taxonomy" id="1236046"/>
    <lineage>
        <taxon>Bacteria</taxon>
        <taxon>Thermotogati</taxon>
        <taxon>Thermotogota</taxon>
        <taxon>Thermotogae</taxon>
        <taxon>Kosmotogales</taxon>
        <taxon>Kosmotogaceae</taxon>
        <taxon>Mesotoga</taxon>
    </lineage>
</organism>
<feature type="domain" description="Methionyl/Valyl/Leucyl/Isoleucyl-tRNA synthetase anticodon-binding" evidence="13">
    <location>
        <begin position="604"/>
        <end position="750"/>
    </location>
</feature>
<gene>
    <name evidence="11" type="primary">valS</name>
    <name evidence="15" type="ORF">XD86_0978</name>
</gene>